<keyword evidence="3" id="KW-1185">Reference proteome</keyword>
<evidence type="ECO:0000256" key="1">
    <source>
        <dbReference type="SAM" id="MobiDB-lite"/>
    </source>
</evidence>
<sequence length="73" mass="8286">MDPSKSNVARRYRLCEALLDWFTARQVHSQRLCGEEQPKQGRSRQVFRQRGGAVTTVAAKRTSSAAPFLHSVR</sequence>
<name>A0A5B7JLD4_PORTR</name>
<gene>
    <name evidence="2" type="ORF">E2C01_090625</name>
</gene>
<proteinExistence type="predicted"/>
<reference evidence="2 3" key="1">
    <citation type="submission" date="2019-05" db="EMBL/GenBank/DDBJ databases">
        <title>Another draft genome of Portunus trituberculatus and its Hox gene families provides insights of decapod evolution.</title>
        <authorList>
            <person name="Jeong J.-H."/>
            <person name="Song I."/>
            <person name="Kim S."/>
            <person name="Choi T."/>
            <person name="Kim D."/>
            <person name="Ryu S."/>
            <person name="Kim W."/>
        </authorList>
    </citation>
    <scope>NUCLEOTIDE SEQUENCE [LARGE SCALE GENOMIC DNA]</scope>
    <source>
        <tissue evidence="2">Muscle</tissue>
    </source>
</reference>
<evidence type="ECO:0000313" key="2">
    <source>
        <dbReference type="EMBL" id="MPC95415.1"/>
    </source>
</evidence>
<dbReference type="EMBL" id="VSRR010102159">
    <property type="protein sequence ID" value="MPC95415.1"/>
    <property type="molecule type" value="Genomic_DNA"/>
</dbReference>
<evidence type="ECO:0000313" key="3">
    <source>
        <dbReference type="Proteomes" id="UP000324222"/>
    </source>
</evidence>
<accession>A0A5B7JLD4</accession>
<dbReference type="Proteomes" id="UP000324222">
    <property type="component" value="Unassembled WGS sequence"/>
</dbReference>
<feature type="region of interest" description="Disordered" evidence="1">
    <location>
        <begin position="33"/>
        <end position="54"/>
    </location>
</feature>
<comment type="caution">
    <text evidence="2">The sequence shown here is derived from an EMBL/GenBank/DDBJ whole genome shotgun (WGS) entry which is preliminary data.</text>
</comment>
<organism evidence="2 3">
    <name type="scientific">Portunus trituberculatus</name>
    <name type="common">Swimming crab</name>
    <name type="synonym">Neptunus trituberculatus</name>
    <dbReference type="NCBI Taxonomy" id="210409"/>
    <lineage>
        <taxon>Eukaryota</taxon>
        <taxon>Metazoa</taxon>
        <taxon>Ecdysozoa</taxon>
        <taxon>Arthropoda</taxon>
        <taxon>Crustacea</taxon>
        <taxon>Multicrustacea</taxon>
        <taxon>Malacostraca</taxon>
        <taxon>Eumalacostraca</taxon>
        <taxon>Eucarida</taxon>
        <taxon>Decapoda</taxon>
        <taxon>Pleocyemata</taxon>
        <taxon>Brachyura</taxon>
        <taxon>Eubrachyura</taxon>
        <taxon>Portunoidea</taxon>
        <taxon>Portunidae</taxon>
        <taxon>Portuninae</taxon>
        <taxon>Portunus</taxon>
    </lineage>
</organism>
<dbReference type="AlphaFoldDB" id="A0A5B7JLD4"/>
<protein>
    <submittedName>
        <fullName evidence="2">Uncharacterized protein</fullName>
    </submittedName>
</protein>